<name>A0AAU7LXF5_9BURK</name>
<dbReference type="InterPro" id="IPR017900">
    <property type="entry name" value="4Fe4S_Fe_S_CS"/>
</dbReference>
<dbReference type="PANTHER" id="PTHR30176">
    <property type="entry name" value="FERREDOXIN-TYPE PROTEIN NAPH"/>
    <property type="match status" value="1"/>
</dbReference>
<protein>
    <submittedName>
        <fullName evidence="9">Cytochrome c oxidase accessory protein CcoG</fullName>
    </submittedName>
</protein>
<keyword evidence="5" id="KW-0408">Iron</keyword>
<evidence type="ECO:0000256" key="3">
    <source>
        <dbReference type="ARBA" id="ARBA00022723"/>
    </source>
</evidence>
<dbReference type="NCBIfam" id="TIGR02745">
    <property type="entry name" value="ccoG_rdxA_fixG"/>
    <property type="match status" value="1"/>
</dbReference>
<dbReference type="InterPro" id="IPR017896">
    <property type="entry name" value="4Fe4S_Fe-S-bd"/>
</dbReference>
<evidence type="ECO:0000259" key="8">
    <source>
        <dbReference type="PROSITE" id="PS51379"/>
    </source>
</evidence>
<evidence type="ECO:0000313" key="9">
    <source>
        <dbReference type="EMBL" id="XBP72341.1"/>
    </source>
</evidence>
<keyword evidence="4" id="KW-0249">Electron transport</keyword>
<keyword evidence="1" id="KW-0813">Transport</keyword>
<evidence type="ECO:0000256" key="1">
    <source>
        <dbReference type="ARBA" id="ARBA00022448"/>
    </source>
</evidence>
<gene>
    <name evidence="9" type="primary">ccoG</name>
    <name evidence="9" type="ORF">ABLV49_19005</name>
</gene>
<dbReference type="PROSITE" id="PS00198">
    <property type="entry name" value="4FE4S_FER_1"/>
    <property type="match status" value="1"/>
</dbReference>
<dbReference type="InterPro" id="IPR013783">
    <property type="entry name" value="Ig-like_fold"/>
</dbReference>
<feature type="transmembrane region" description="Helical" evidence="7">
    <location>
        <begin position="86"/>
        <end position="107"/>
    </location>
</feature>
<reference evidence="9" key="1">
    <citation type="submission" date="2024-05" db="EMBL/GenBank/DDBJ databases">
        <authorList>
            <person name="Bunk B."/>
            <person name="Swiderski J."/>
            <person name="Sproer C."/>
            <person name="Thiel V."/>
        </authorList>
    </citation>
    <scope>NUCLEOTIDE SEQUENCE</scope>
    <source>
        <strain evidence="9">DSM 17735</strain>
    </source>
</reference>
<evidence type="ECO:0000256" key="5">
    <source>
        <dbReference type="ARBA" id="ARBA00023004"/>
    </source>
</evidence>
<dbReference type="GO" id="GO:0051539">
    <property type="term" value="F:4 iron, 4 sulfur cluster binding"/>
    <property type="evidence" value="ECO:0007669"/>
    <property type="project" value="UniProtKB-KW"/>
</dbReference>
<keyword evidence="7" id="KW-0812">Transmembrane</keyword>
<dbReference type="PROSITE" id="PS51379">
    <property type="entry name" value="4FE4S_FER_2"/>
    <property type="match status" value="1"/>
</dbReference>
<evidence type="ECO:0000256" key="4">
    <source>
        <dbReference type="ARBA" id="ARBA00022982"/>
    </source>
</evidence>
<dbReference type="PANTHER" id="PTHR30176:SF3">
    <property type="entry name" value="FERREDOXIN-TYPE PROTEIN NAPH"/>
    <property type="match status" value="1"/>
</dbReference>
<evidence type="ECO:0000256" key="7">
    <source>
        <dbReference type="SAM" id="Phobius"/>
    </source>
</evidence>
<evidence type="ECO:0000256" key="6">
    <source>
        <dbReference type="ARBA" id="ARBA00023014"/>
    </source>
</evidence>
<dbReference type="Pfam" id="PF11614">
    <property type="entry name" value="FixG_C"/>
    <property type="match status" value="1"/>
</dbReference>
<dbReference type="AlphaFoldDB" id="A0AAU7LXF5"/>
<dbReference type="InterPro" id="IPR051684">
    <property type="entry name" value="Electron_Trans/Redox"/>
</dbReference>
<dbReference type="RefSeq" id="WP_349281801.1">
    <property type="nucleotide sequence ID" value="NZ_CBCSCU010000018.1"/>
</dbReference>
<keyword evidence="3" id="KW-0479">Metal-binding</keyword>
<feature type="domain" description="4Fe-4S ferredoxin-type" evidence="8">
    <location>
        <begin position="258"/>
        <end position="286"/>
    </location>
</feature>
<dbReference type="Pfam" id="PF12801">
    <property type="entry name" value="Fer4_5"/>
    <property type="match status" value="1"/>
</dbReference>
<keyword evidence="6" id="KW-0411">Iron-sulfur</keyword>
<sequence length="472" mass="53105">MAGEPLQPAPASGDGEAMSIYQAQKKIYPRSVTGLFSKWRWAMVFITQLVFYGLPWLEWGQRQAVLFDLEARRFYILGLLLYPQDFIYLSGILVISALSLFLFTAVAGRQWCGYACPQTVYTEIFLWLEKITEGDRSARLRLDASPMSVNKFIRKASKQFLWIALSLWTGFTFVGYFTPIKELGMSFMAAGMGPWETFWVFFYGFATYGNAGYMREQVCKYMCPYARFQSAMFDKDTLIVTYDEARGEPRGSRSKKADPKALNLGSCIDCTLCVQVCPTGIDIRKGLQYECISCAACIDVCDTVMDKMNYPRGLIRYSTQNAVAQGWGRAQLLRKIFRPRVLVYSAILLAVTVALFTSLALRSPFKVDVDRDRASLARIVGGGKIENVYRLQVMNATENMQSYRITATGLPGLILASDGTFSVDATESRWVPVTLQLPYEAATPGSHEIHFEVEAINSPGRVTEKSIFLVPR</sequence>
<dbReference type="GO" id="GO:0005886">
    <property type="term" value="C:plasma membrane"/>
    <property type="evidence" value="ECO:0007669"/>
    <property type="project" value="TreeGrafter"/>
</dbReference>
<dbReference type="SUPFAM" id="SSF54862">
    <property type="entry name" value="4Fe-4S ferredoxins"/>
    <property type="match status" value="1"/>
</dbReference>
<dbReference type="InterPro" id="IPR032879">
    <property type="entry name" value="FixG_C"/>
</dbReference>
<accession>A0AAU7LXF5</accession>
<feature type="transmembrane region" description="Helical" evidence="7">
    <location>
        <begin position="160"/>
        <end position="177"/>
    </location>
</feature>
<dbReference type="InterPro" id="IPR014116">
    <property type="entry name" value="Cyt_c_oxidase_cbb3_FixG"/>
</dbReference>
<dbReference type="Gene3D" id="2.60.40.10">
    <property type="entry name" value="Immunoglobulins"/>
    <property type="match status" value="1"/>
</dbReference>
<dbReference type="GO" id="GO:0046872">
    <property type="term" value="F:metal ion binding"/>
    <property type="evidence" value="ECO:0007669"/>
    <property type="project" value="UniProtKB-KW"/>
</dbReference>
<proteinExistence type="predicted"/>
<organism evidence="9">
    <name type="scientific">Polaromonas hydrogenivorans</name>
    <dbReference type="NCBI Taxonomy" id="335476"/>
    <lineage>
        <taxon>Bacteria</taxon>
        <taxon>Pseudomonadati</taxon>
        <taxon>Pseudomonadota</taxon>
        <taxon>Betaproteobacteria</taxon>
        <taxon>Burkholderiales</taxon>
        <taxon>Comamonadaceae</taxon>
        <taxon>Polaromonas</taxon>
    </lineage>
</organism>
<keyword evidence="7" id="KW-0472">Membrane</keyword>
<keyword evidence="2" id="KW-0004">4Fe-4S</keyword>
<keyword evidence="7" id="KW-1133">Transmembrane helix</keyword>
<evidence type="ECO:0000256" key="2">
    <source>
        <dbReference type="ARBA" id="ARBA00022485"/>
    </source>
</evidence>
<feature type="transmembrane region" description="Helical" evidence="7">
    <location>
        <begin position="341"/>
        <end position="361"/>
    </location>
</feature>
<dbReference type="EMBL" id="CP157675">
    <property type="protein sequence ID" value="XBP72341.1"/>
    <property type="molecule type" value="Genomic_DNA"/>
</dbReference>
<dbReference type="Pfam" id="PF13746">
    <property type="entry name" value="Fer4_18"/>
    <property type="match status" value="1"/>
</dbReference>